<organism evidence="1">
    <name type="scientific">candidate division WOR-3 bacterium</name>
    <dbReference type="NCBI Taxonomy" id="2052148"/>
    <lineage>
        <taxon>Bacteria</taxon>
        <taxon>Bacteria division WOR-3</taxon>
    </lineage>
</organism>
<comment type="caution">
    <text evidence="1">The sequence shown here is derived from an EMBL/GenBank/DDBJ whole genome shotgun (WGS) entry which is preliminary data.</text>
</comment>
<protein>
    <submittedName>
        <fullName evidence="1">Uncharacterized protein</fullName>
    </submittedName>
</protein>
<evidence type="ECO:0000313" key="2">
    <source>
        <dbReference type="EMBL" id="HGL18364.1"/>
    </source>
</evidence>
<dbReference type="EMBL" id="DSOL01000231">
    <property type="protein sequence ID" value="HEN28590.1"/>
    <property type="molecule type" value="Genomic_DNA"/>
</dbReference>
<evidence type="ECO:0000313" key="1">
    <source>
        <dbReference type="EMBL" id="HEN28590.1"/>
    </source>
</evidence>
<proteinExistence type="predicted"/>
<dbReference type="InterPro" id="IPR007485">
    <property type="entry name" value="LPS_assembly_LptE"/>
</dbReference>
<accession>A0A7C2P0D2</accession>
<sequence>MKNLRMVLWFPILLFLSCVYSFKGFTAGKAYDIYVENFENTSEKAGIEIDFTRWVTEHFDSDLRFNVVSKAKSEYLVKFTISGYKVEPYQYNPDGTVLSYRIVVMGYLKIISTMEGKVVLEDKLVSAWGTYAYSEREEDGLKRVSEDLGVKIIQEFLSSVSQ</sequence>
<dbReference type="PROSITE" id="PS51257">
    <property type="entry name" value="PROKAR_LIPOPROTEIN"/>
    <property type="match status" value="1"/>
</dbReference>
<name>A0A7C2P0D2_UNCW3</name>
<dbReference type="AlphaFoldDB" id="A0A7C2P0D2"/>
<gene>
    <name evidence="1" type="ORF">ENQ77_08125</name>
    <name evidence="2" type="ORF">ENU66_08560</name>
</gene>
<dbReference type="Pfam" id="PF04390">
    <property type="entry name" value="LptE"/>
    <property type="match status" value="1"/>
</dbReference>
<dbReference type="EMBL" id="DTDJ01000051">
    <property type="protein sequence ID" value="HGL18364.1"/>
    <property type="molecule type" value="Genomic_DNA"/>
</dbReference>
<reference evidence="1" key="1">
    <citation type="journal article" date="2020" name="mSystems">
        <title>Genome- and Community-Level Interaction Insights into Carbon Utilization and Element Cycling Functions of Hydrothermarchaeota in Hydrothermal Sediment.</title>
        <authorList>
            <person name="Zhou Z."/>
            <person name="Liu Y."/>
            <person name="Xu W."/>
            <person name="Pan J."/>
            <person name="Luo Z.H."/>
            <person name="Li M."/>
        </authorList>
    </citation>
    <scope>NUCLEOTIDE SEQUENCE [LARGE SCALE GENOMIC DNA]</scope>
    <source>
        <strain evidence="1">SpSt-34</strain>
        <strain evidence="2">SpSt-69</strain>
    </source>
</reference>